<dbReference type="Proteomes" id="UP000644699">
    <property type="component" value="Unassembled WGS sequence"/>
</dbReference>
<evidence type="ECO:0000313" key="1">
    <source>
        <dbReference type="EMBL" id="GGE02460.1"/>
    </source>
</evidence>
<protein>
    <submittedName>
        <fullName evidence="1">Uncharacterized protein</fullName>
    </submittedName>
</protein>
<accession>A0A916ZKL9</accession>
<reference evidence="1" key="1">
    <citation type="journal article" date="2014" name="Int. J. Syst. Evol. Microbiol.">
        <title>Complete genome sequence of Corynebacterium casei LMG S-19264T (=DSM 44701T), isolated from a smear-ripened cheese.</title>
        <authorList>
            <consortium name="US DOE Joint Genome Institute (JGI-PGF)"/>
            <person name="Walter F."/>
            <person name="Albersmeier A."/>
            <person name="Kalinowski J."/>
            <person name="Ruckert C."/>
        </authorList>
    </citation>
    <scope>NUCLEOTIDE SEQUENCE</scope>
    <source>
        <strain evidence="1">CGMCC 1.15367</strain>
    </source>
</reference>
<dbReference type="EMBL" id="BMIQ01000003">
    <property type="protein sequence ID" value="GGE02460.1"/>
    <property type="molecule type" value="Genomic_DNA"/>
</dbReference>
<comment type="caution">
    <text evidence="1">The sequence shown here is derived from an EMBL/GenBank/DDBJ whole genome shotgun (WGS) entry which is preliminary data.</text>
</comment>
<reference evidence="1" key="2">
    <citation type="submission" date="2020-09" db="EMBL/GenBank/DDBJ databases">
        <authorList>
            <person name="Sun Q."/>
            <person name="Zhou Y."/>
        </authorList>
    </citation>
    <scope>NUCLEOTIDE SEQUENCE</scope>
    <source>
        <strain evidence="1">CGMCC 1.15367</strain>
    </source>
</reference>
<name>A0A916ZKL9_9HYPH</name>
<proteinExistence type="predicted"/>
<dbReference type="RefSeq" id="WP_188908343.1">
    <property type="nucleotide sequence ID" value="NZ_BMIQ01000003.1"/>
</dbReference>
<evidence type="ECO:0000313" key="2">
    <source>
        <dbReference type="Proteomes" id="UP000644699"/>
    </source>
</evidence>
<sequence length="117" mass="12506">MSVAQAAAQGLASEPHFRSTAEERIDPQLFLAWMEARPRAIVPPAVTVAAGLRRVTGSRASYTVRPIVRDGTVTWLDPAGFAVGTRQTISGAGAARPSGHDYVIANDQFGVRVTRTF</sequence>
<keyword evidence="2" id="KW-1185">Reference proteome</keyword>
<organism evidence="1 2">
    <name type="scientific">Aureimonas endophytica</name>
    <dbReference type="NCBI Taxonomy" id="2027858"/>
    <lineage>
        <taxon>Bacteria</taxon>
        <taxon>Pseudomonadati</taxon>
        <taxon>Pseudomonadota</taxon>
        <taxon>Alphaproteobacteria</taxon>
        <taxon>Hyphomicrobiales</taxon>
        <taxon>Aurantimonadaceae</taxon>
        <taxon>Aureimonas</taxon>
    </lineage>
</organism>
<gene>
    <name evidence="1" type="ORF">GCM10011390_21650</name>
</gene>
<dbReference type="AlphaFoldDB" id="A0A916ZKL9"/>